<feature type="region of interest" description="Disordered" evidence="1">
    <location>
        <begin position="61"/>
        <end position="153"/>
    </location>
</feature>
<feature type="compositionally biased region" description="Acidic residues" evidence="1">
    <location>
        <begin position="70"/>
        <end position="85"/>
    </location>
</feature>
<feature type="compositionally biased region" description="Polar residues" evidence="1">
    <location>
        <begin position="257"/>
        <end position="276"/>
    </location>
</feature>
<sequence>MPDTLPEALETGLAKLITDDYEEQRPQLLTEPQDKIESELAVHNDAWWKICGGGFINDNPIIQEGGSKNEEEENIEVGSDSEVEGEGERRDVGLHDGSDIEQEKETAGESFAPTRRLIRAQVKKPVEESAPGEPSEQYNSTNGNWETLPGEDPKKMILNFCGYRVLGADDDWKWKHTILGLKVPLATAQNDSPGDFQSPSLNLKTEIATGVSPEDNTPGGSSRPEQPEDEAIIPSASANFSDDTSPAEGPSPLAQPEHQTAVPSTPANVSNNTRTVDTIDPLAIPENDAVIPSTPPNIPNKTPAINTASSSSLSSIDSSAPTPSEPSSSSSGSNKRSRNSSAYDSTTPSNKSAKRARQSRPAPEQGGSSDDSQEIESSQEDKSTMKNNPEGQESIRDGSKDANALALQEELDEAFPE</sequence>
<evidence type="ECO:0000313" key="2">
    <source>
        <dbReference type="EMBL" id="CZR57103.1"/>
    </source>
</evidence>
<protein>
    <submittedName>
        <fullName evidence="2">Uncharacterized protein</fullName>
    </submittedName>
</protein>
<dbReference type="AlphaFoldDB" id="A0A1L7WWI0"/>
<feature type="compositionally biased region" description="Polar residues" evidence="1">
    <location>
        <begin position="342"/>
        <end position="351"/>
    </location>
</feature>
<dbReference type="Proteomes" id="UP000184330">
    <property type="component" value="Unassembled WGS sequence"/>
</dbReference>
<dbReference type="EMBL" id="FJOG01000009">
    <property type="protein sequence ID" value="CZR57103.1"/>
    <property type="molecule type" value="Genomic_DNA"/>
</dbReference>
<gene>
    <name evidence="2" type="ORF">PAC_06992</name>
</gene>
<feature type="compositionally biased region" description="Basic and acidic residues" evidence="1">
    <location>
        <begin position="86"/>
        <end position="107"/>
    </location>
</feature>
<organism evidence="2 3">
    <name type="scientific">Phialocephala subalpina</name>
    <dbReference type="NCBI Taxonomy" id="576137"/>
    <lineage>
        <taxon>Eukaryota</taxon>
        <taxon>Fungi</taxon>
        <taxon>Dikarya</taxon>
        <taxon>Ascomycota</taxon>
        <taxon>Pezizomycotina</taxon>
        <taxon>Leotiomycetes</taxon>
        <taxon>Helotiales</taxon>
        <taxon>Mollisiaceae</taxon>
        <taxon>Phialocephala</taxon>
        <taxon>Phialocephala fortinii species complex</taxon>
    </lineage>
</organism>
<keyword evidence="3" id="KW-1185">Reference proteome</keyword>
<proteinExistence type="predicted"/>
<evidence type="ECO:0000256" key="1">
    <source>
        <dbReference type="SAM" id="MobiDB-lite"/>
    </source>
</evidence>
<accession>A0A1L7WWI0</accession>
<feature type="compositionally biased region" description="Low complexity" evidence="1">
    <location>
        <begin position="307"/>
        <end position="334"/>
    </location>
</feature>
<feature type="compositionally biased region" description="Polar residues" evidence="1">
    <location>
        <begin position="187"/>
        <end position="203"/>
    </location>
</feature>
<name>A0A1L7WWI0_9HELO</name>
<feature type="region of interest" description="Disordered" evidence="1">
    <location>
        <begin position="186"/>
        <end position="417"/>
    </location>
</feature>
<reference evidence="2 3" key="1">
    <citation type="submission" date="2016-03" db="EMBL/GenBank/DDBJ databases">
        <authorList>
            <person name="Ploux O."/>
        </authorList>
    </citation>
    <scope>NUCLEOTIDE SEQUENCE [LARGE SCALE GENOMIC DNA]</scope>
    <source>
        <strain evidence="2 3">UAMH 11012</strain>
    </source>
</reference>
<feature type="compositionally biased region" description="Polar residues" evidence="1">
    <location>
        <begin position="136"/>
        <end position="145"/>
    </location>
</feature>
<evidence type="ECO:0000313" key="3">
    <source>
        <dbReference type="Proteomes" id="UP000184330"/>
    </source>
</evidence>
<feature type="compositionally biased region" description="Polar residues" evidence="1">
    <location>
        <begin position="214"/>
        <end position="224"/>
    </location>
</feature>